<organism evidence="1 2">
    <name type="scientific">Caerostris extrusa</name>
    <name type="common">Bark spider</name>
    <name type="synonym">Caerostris bankana</name>
    <dbReference type="NCBI Taxonomy" id="172846"/>
    <lineage>
        <taxon>Eukaryota</taxon>
        <taxon>Metazoa</taxon>
        <taxon>Ecdysozoa</taxon>
        <taxon>Arthropoda</taxon>
        <taxon>Chelicerata</taxon>
        <taxon>Arachnida</taxon>
        <taxon>Araneae</taxon>
        <taxon>Araneomorphae</taxon>
        <taxon>Entelegynae</taxon>
        <taxon>Araneoidea</taxon>
        <taxon>Araneidae</taxon>
        <taxon>Caerostris</taxon>
    </lineage>
</organism>
<evidence type="ECO:0000313" key="1">
    <source>
        <dbReference type="EMBL" id="GIY42763.1"/>
    </source>
</evidence>
<dbReference type="Proteomes" id="UP001054945">
    <property type="component" value="Unassembled WGS sequence"/>
</dbReference>
<gene>
    <name evidence="1" type="ORF">CEXT_419811</name>
</gene>
<proteinExistence type="predicted"/>
<evidence type="ECO:0000313" key="2">
    <source>
        <dbReference type="Proteomes" id="UP001054945"/>
    </source>
</evidence>
<protein>
    <submittedName>
        <fullName evidence="1">Uncharacterized protein</fullName>
    </submittedName>
</protein>
<keyword evidence="2" id="KW-1185">Reference proteome</keyword>
<accession>A0AAV4T862</accession>
<name>A0AAV4T862_CAEEX</name>
<sequence>MPQNQCPGIPPLSICAHTYKWQDLVQRPVMIMIITSRVSTNDNGGWFSLNYRLALLIRSFGRVVIRTGVVGDKSVVGY</sequence>
<dbReference type="EMBL" id="BPLR01010892">
    <property type="protein sequence ID" value="GIY42763.1"/>
    <property type="molecule type" value="Genomic_DNA"/>
</dbReference>
<reference evidence="1 2" key="1">
    <citation type="submission" date="2021-06" db="EMBL/GenBank/DDBJ databases">
        <title>Caerostris extrusa draft genome.</title>
        <authorList>
            <person name="Kono N."/>
            <person name="Arakawa K."/>
        </authorList>
    </citation>
    <scope>NUCLEOTIDE SEQUENCE [LARGE SCALE GENOMIC DNA]</scope>
</reference>
<comment type="caution">
    <text evidence="1">The sequence shown here is derived from an EMBL/GenBank/DDBJ whole genome shotgun (WGS) entry which is preliminary data.</text>
</comment>
<dbReference type="AlphaFoldDB" id="A0AAV4T862"/>